<dbReference type="Gene3D" id="3.40.50.1110">
    <property type="entry name" value="SGNH hydrolase"/>
    <property type="match status" value="1"/>
</dbReference>
<dbReference type="InterPro" id="IPR036514">
    <property type="entry name" value="SGNH_hydro_sf"/>
</dbReference>
<evidence type="ECO:0000313" key="3">
    <source>
        <dbReference type="Proteomes" id="UP001519342"/>
    </source>
</evidence>
<comment type="caution">
    <text evidence="2">The sequence shown here is derived from an EMBL/GenBank/DDBJ whole genome shotgun (WGS) entry which is preliminary data.</text>
</comment>
<feature type="domain" description="DUF4886" evidence="1">
    <location>
        <begin position="79"/>
        <end position="300"/>
    </location>
</feature>
<evidence type="ECO:0000259" key="1">
    <source>
        <dbReference type="Pfam" id="PF16227"/>
    </source>
</evidence>
<sequence length="344" mass="39362">MIKKTISFLIICIMAFSIVIPNDIYALERDYTETLDINTIQSFIDEGQSLLRVLNLIKNIEKELIYKTIDIDFNPKTVKILAIGNSFSEDAAYWLYDIAKSAGVDVIVGNVYFSGCSLKTHWNNASNNNATYTYYKWTSSTMEKLEKQTMKSCILDERWDFITFQQASPDSGIYSTFQPYLNNLIGYTKGISRNKNVKLALNMTWAYAENSTNENFETYNSDQKIMYNSIINSYKQASFDSNIDIIIPCATAIQNARTNSLLRAVGNELTLDGYHLEEDIGRYIAGLTYFETLIVKNWDKEKKDINDVTFMPNINDNNKELVSLVKNVVNNAVLKPYTVTRIDK</sequence>
<name>A0ABS4GEB0_9FIRM</name>
<dbReference type="Pfam" id="PF16227">
    <property type="entry name" value="DUF4886"/>
    <property type="match status" value="1"/>
</dbReference>
<organism evidence="2 3">
    <name type="scientific">Sedimentibacter acidaminivorans</name>
    <dbReference type="NCBI Taxonomy" id="913099"/>
    <lineage>
        <taxon>Bacteria</taxon>
        <taxon>Bacillati</taxon>
        <taxon>Bacillota</taxon>
        <taxon>Tissierellia</taxon>
        <taxon>Sedimentibacter</taxon>
    </lineage>
</organism>
<proteinExistence type="predicted"/>
<evidence type="ECO:0000313" key="2">
    <source>
        <dbReference type="EMBL" id="MBP1926035.1"/>
    </source>
</evidence>
<protein>
    <recommendedName>
        <fullName evidence="1">DUF4886 domain-containing protein</fullName>
    </recommendedName>
</protein>
<gene>
    <name evidence="2" type="ORF">J2Z76_001899</name>
</gene>
<keyword evidence="3" id="KW-1185">Reference proteome</keyword>
<accession>A0ABS4GEB0</accession>
<reference evidence="2 3" key="1">
    <citation type="submission" date="2021-03" db="EMBL/GenBank/DDBJ databases">
        <title>Genomic Encyclopedia of Type Strains, Phase IV (KMG-IV): sequencing the most valuable type-strain genomes for metagenomic binning, comparative biology and taxonomic classification.</title>
        <authorList>
            <person name="Goeker M."/>
        </authorList>
    </citation>
    <scope>NUCLEOTIDE SEQUENCE [LARGE SCALE GENOMIC DNA]</scope>
    <source>
        <strain evidence="2 3">DSM 24004</strain>
    </source>
</reference>
<dbReference type="RefSeq" id="WP_209511773.1">
    <property type="nucleotide sequence ID" value="NZ_JAGGKS010000005.1"/>
</dbReference>
<dbReference type="Proteomes" id="UP001519342">
    <property type="component" value="Unassembled WGS sequence"/>
</dbReference>
<dbReference type="EMBL" id="JAGGKS010000005">
    <property type="protein sequence ID" value="MBP1926035.1"/>
    <property type="molecule type" value="Genomic_DNA"/>
</dbReference>
<dbReference type="InterPro" id="IPR032616">
    <property type="entry name" value="DUF4886"/>
</dbReference>